<dbReference type="GO" id="GO:0000976">
    <property type="term" value="F:transcription cis-regulatory region binding"/>
    <property type="evidence" value="ECO:0007669"/>
    <property type="project" value="TreeGrafter"/>
</dbReference>
<keyword evidence="4" id="KW-0805">Transcription regulation</keyword>
<gene>
    <name evidence="9" type="ordered locus">CPF_1713</name>
</gene>
<dbReference type="GO" id="GO:0003700">
    <property type="term" value="F:DNA-binding transcription factor activity"/>
    <property type="evidence" value="ECO:0007669"/>
    <property type="project" value="InterPro"/>
</dbReference>
<evidence type="ECO:0000256" key="8">
    <source>
        <dbReference type="PIRSR" id="PIRSR602481-2"/>
    </source>
</evidence>
<comment type="cofactor">
    <cofactor evidence="7">
        <name>Zn(2+)</name>
        <dbReference type="ChEBI" id="CHEBI:29105"/>
    </cofactor>
    <text evidence="7">Binds 1 zinc ion per subunit.</text>
</comment>
<evidence type="ECO:0000256" key="3">
    <source>
        <dbReference type="ARBA" id="ARBA00022833"/>
    </source>
</evidence>
<dbReference type="PaxDb" id="195103-CPF_1713"/>
<dbReference type="GO" id="GO:1900376">
    <property type="term" value="P:regulation of secondary metabolite biosynthetic process"/>
    <property type="evidence" value="ECO:0007669"/>
    <property type="project" value="TreeGrafter"/>
</dbReference>
<comment type="cofactor">
    <cofactor evidence="8">
        <name>Mn(2+)</name>
        <dbReference type="ChEBI" id="CHEBI:29035"/>
    </cofactor>
    <cofactor evidence="8">
        <name>Fe(2+)</name>
        <dbReference type="ChEBI" id="CHEBI:29033"/>
    </cofactor>
    <text evidence="8">Binds 1 Mn(2+) or Fe(2+) ion per subunit.</text>
</comment>
<feature type="binding site" evidence="7">
    <location>
        <position position="88"/>
    </location>
    <ligand>
        <name>Zn(2+)</name>
        <dbReference type="ChEBI" id="CHEBI:29105"/>
    </ligand>
</feature>
<reference evidence="9 10" key="1">
    <citation type="journal article" date="2006" name="Genome Res.">
        <title>Skewed genomic variability in strains of the toxigenic bacterial pathogen, Clostridium perfringens.</title>
        <authorList>
            <person name="Myers G.S."/>
            <person name="Rasko D.A."/>
            <person name="Cheung J.K."/>
            <person name="Ravel J."/>
            <person name="Seshadri R."/>
            <person name="Deboy R.T."/>
            <person name="Ren Q."/>
            <person name="Varga J."/>
            <person name="Awad M.M."/>
            <person name="Brinkac L.M."/>
            <person name="Daugherty S.C."/>
            <person name="Haft D.H."/>
            <person name="Dodson R.J."/>
            <person name="Madupu R."/>
            <person name="Nelson W.C."/>
            <person name="Rosovitz M.J."/>
            <person name="Sullivan S.A."/>
            <person name="Khouri H."/>
            <person name="Dimitrov G.I."/>
            <person name="Watkins K.L."/>
            <person name="Mulligan S."/>
            <person name="Benton J."/>
            <person name="Radune D."/>
            <person name="Fisher D.J."/>
            <person name="Atkins H.S."/>
            <person name="Hiscox T."/>
            <person name="Jost B.H."/>
            <person name="Billington S.J."/>
            <person name="Songer J.G."/>
            <person name="McClane B.A."/>
            <person name="Titball R.W."/>
            <person name="Rood J.I."/>
            <person name="Melville S.B."/>
            <person name="Paulsen I.T."/>
        </authorList>
    </citation>
    <scope>NUCLEOTIDE SEQUENCE [LARGE SCALE GENOMIC DNA]</scope>
    <source>
        <strain evidence="10">ATCC 13124 / DSM 756 / JCM 1290 / NCIMB 6125 / NCTC 8237 / S 107 / Type A</strain>
    </source>
</reference>
<comment type="similarity">
    <text evidence="1">Belongs to the Fur family.</text>
</comment>
<proteinExistence type="inferred from homology"/>
<dbReference type="HOGENOM" id="CLU_096072_5_1_9"/>
<feature type="binding site" evidence="7">
    <location>
        <position position="127"/>
    </location>
    <ligand>
        <name>Zn(2+)</name>
        <dbReference type="ChEBI" id="CHEBI:29105"/>
    </ligand>
</feature>
<dbReference type="CDD" id="cd07153">
    <property type="entry name" value="Fur_like"/>
    <property type="match status" value="1"/>
</dbReference>
<name>A0A0H2YRY9_CLOP1</name>
<keyword evidence="7" id="KW-0479">Metal-binding</keyword>
<dbReference type="PANTHER" id="PTHR33202">
    <property type="entry name" value="ZINC UPTAKE REGULATION PROTEIN"/>
    <property type="match status" value="1"/>
</dbReference>
<keyword evidence="3 7" id="KW-0862">Zinc</keyword>
<keyword evidence="5" id="KW-0238">DNA-binding</keyword>
<dbReference type="PANTHER" id="PTHR33202:SF8">
    <property type="entry name" value="PEROXIDE-RESPONSIVE REPRESSOR PERR"/>
    <property type="match status" value="1"/>
</dbReference>
<evidence type="ECO:0000313" key="9">
    <source>
        <dbReference type="EMBL" id="ABG83199.1"/>
    </source>
</evidence>
<dbReference type="GO" id="GO:0008270">
    <property type="term" value="F:zinc ion binding"/>
    <property type="evidence" value="ECO:0007669"/>
    <property type="project" value="TreeGrafter"/>
</dbReference>
<dbReference type="Proteomes" id="UP000001823">
    <property type="component" value="Chromosome"/>
</dbReference>
<protein>
    <submittedName>
        <fullName evidence="9">Transcriptional regulator, Fur family</fullName>
    </submittedName>
</protein>
<feature type="binding site" evidence="7">
    <location>
        <position position="130"/>
    </location>
    <ligand>
        <name>Zn(2+)</name>
        <dbReference type="ChEBI" id="CHEBI:29105"/>
    </ligand>
</feature>
<feature type="binding site" evidence="7">
    <location>
        <position position="91"/>
    </location>
    <ligand>
        <name>Zn(2+)</name>
        <dbReference type="ChEBI" id="CHEBI:29105"/>
    </ligand>
</feature>
<dbReference type="InterPro" id="IPR002481">
    <property type="entry name" value="FUR"/>
</dbReference>
<dbReference type="EMBL" id="CP000246">
    <property type="protein sequence ID" value="ABG83199.1"/>
    <property type="molecule type" value="Genomic_DNA"/>
</dbReference>
<keyword evidence="6" id="KW-0804">Transcription</keyword>
<dbReference type="GeneID" id="93002001"/>
<dbReference type="Gene3D" id="1.10.10.10">
    <property type="entry name" value="Winged helix-like DNA-binding domain superfamily/Winged helix DNA-binding domain"/>
    <property type="match status" value="1"/>
</dbReference>
<evidence type="ECO:0000256" key="4">
    <source>
        <dbReference type="ARBA" id="ARBA00023015"/>
    </source>
</evidence>
<dbReference type="InterPro" id="IPR036390">
    <property type="entry name" value="WH_DNA-bd_sf"/>
</dbReference>
<dbReference type="Pfam" id="PF01475">
    <property type="entry name" value="FUR"/>
    <property type="match status" value="1"/>
</dbReference>
<keyword evidence="2" id="KW-0678">Repressor</keyword>
<dbReference type="SUPFAM" id="SSF46785">
    <property type="entry name" value="Winged helix' DNA-binding domain"/>
    <property type="match status" value="1"/>
</dbReference>
<evidence type="ECO:0000256" key="5">
    <source>
        <dbReference type="ARBA" id="ARBA00023125"/>
    </source>
</evidence>
<dbReference type="AlphaFoldDB" id="A0A0H2YRY9"/>
<evidence type="ECO:0000256" key="6">
    <source>
        <dbReference type="ARBA" id="ARBA00023163"/>
    </source>
</evidence>
<accession>A0A0H2YRY9</accession>
<evidence type="ECO:0000256" key="7">
    <source>
        <dbReference type="PIRSR" id="PIRSR602481-1"/>
    </source>
</evidence>
<keyword evidence="10" id="KW-1185">Reference proteome</keyword>
<dbReference type="STRING" id="195103.CPF_1713"/>
<feature type="binding site" evidence="8">
    <location>
        <position position="119"/>
    </location>
    <ligand>
        <name>Fe cation</name>
        <dbReference type="ChEBI" id="CHEBI:24875"/>
    </ligand>
</feature>
<dbReference type="InterPro" id="IPR043135">
    <property type="entry name" value="Fur_C"/>
</dbReference>
<evidence type="ECO:0000313" key="10">
    <source>
        <dbReference type="Proteomes" id="UP000001823"/>
    </source>
</evidence>
<dbReference type="InterPro" id="IPR036388">
    <property type="entry name" value="WH-like_DNA-bd_sf"/>
</dbReference>
<dbReference type="Gene3D" id="3.30.1490.190">
    <property type="match status" value="1"/>
</dbReference>
<evidence type="ECO:0000256" key="1">
    <source>
        <dbReference type="ARBA" id="ARBA00007957"/>
    </source>
</evidence>
<sequence length="136" mass="15893">MEVKEIFKANGVKVTKARLLIYDLLKESDRSVTADYIYSKCKEINLSTVYRTLEVFLEKDLVDKFELGDGKSSYKLKNRNIHKHILECDLCHKEIEVPCPMQQIEELLRNQTGFKVKEHNLTLKGICEECINNKKK</sequence>
<dbReference type="RefSeq" id="WP_003454598.1">
    <property type="nucleotide sequence ID" value="NC_008261.1"/>
</dbReference>
<dbReference type="KEGG" id="cpf:CPF_1713"/>
<organism evidence="9 10">
    <name type="scientific">Clostridium perfringens (strain ATCC 13124 / DSM 756 / JCM 1290 / NCIMB 6125 / NCTC 8237 / Type A)</name>
    <dbReference type="NCBI Taxonomy" id="195103"/>
    <lineage>
        <taxon>Bacteria</taxon>
        <taxon>Bacillati</taxon>
        <taxon>Bacillota</taxon>
        <taxon>Clostridia</taxon>
        <taxon>Eubacteriales</taxon>
        <taxon>Clostridiaceae</taxon>
        <taxon>Clostridium</taxon>
    </lineage>
</organism>
<keyword evidence="8" id="KW-0408">Iron</keyword>
<dbReference type="GO" id="GO:0045892">
    <property type="term" value="P:negative regulation of DNA-templated transcription"/>
    <property type="evidence" value="ECO:0007669"/>
    <property type="project" value="TreeGrafter"/>
</dbReference>
<evidence type="ECO:0000256" key="2">
    <source>
        <dbReference type="ARBA" id="ARBA00022491"/>
    </source>
</evidence>
<dbReference type="eggNOG" id="COG0735">
    <property type="taxonomic scope" value="Bacteria"/>
</dbReference>